<organism evidence="2 3">
    <name type="scientific">Pseudomonas citronellolis</name>
    <dbReference type="NCBI Taxonomy" id="53408"/>
    <lineage>
        <taxon>Bacteria</taxon>
        <taxon>Pseudomonadati</taxon>
        <taxon>Pseudomonadota</taxon>
        <taxon>Gammaproteobacteria</taxon>
        <taxon>Pseudomonadales</taxon>
        <taxon>Pseudomonadaceae</taxon>
        <taxon>Pseudomonas</taxon>
    </lineage>
</organism>
<evidence type="ECO:0000313" key="2">
    <source>
        <dbReference type="EMBL" id="ANI17659.1"/>
    </source>
</evidence>
<sequence length="100" mass="11703">MSDILLSLELEELCEGARLPRETLLEIVEVGIVEPLERRGDTWLFSVESLTLVRRAVRLQREFEVDWPGTALALRLLDEVEQLRGENARLRQRLARYEEE</sequence>
<evidence type="ECO:0000256" key="1">
    <source>
        <dbReference type="SAM" id="Coils"/>
    </source>
</evidence>
<dbReference type="Proteomes" id="UP000077748">
    <property type="component" value="Chromosome"/>
</dbReference>
<protein>
    <submittedName>
        <fullName evidence="2">Chaperone modulatory protein CbpM</fullName>
    </submittedName>
</protein>
<dbReference type="RefSeq" id="WP_064584584.1">
    <property type="nucleotide sequence ID" value="NZ_CP015878.1"/>
</dbReference>
<dbReference type="AlphaFoldDB" id="A0A1A9KJK8"/>
<gene>
    <name evidence="2" type="ORF">A9C11_28355</name>
</gene>
<proteinExistence type="predicted"/>
<dbReference type="Pfam" id="PF13591">
    <property type="entry name" value="MerR_2"/>
    <property type="match status" value="1"/>
</dbReference>
<reference evidence="2 3" key="1">
    <citation type="submission" date="2016-05" db="EMBL/GenBank/DDBJ databases">
        <title>Genome Sequence of Pseudomonas citronellolis Strain SJTE-3, an Estrogens and Persistent Organic Pollutants degradation strain.</title>
        <authorList>
            <person name="Liang R."/>
        </authorList>
    </citation>
    <scope>NUCLEOTIDE SEQUENCE [LARGE SCALE GENOMIC DNA]</scope>
    <source>
        <strain evidence="2 3">SJTE-3</strain>
    </source>
</reference>
<evidence type="ECO:0000313" key="3">
    <source>
        <dbReference type="Proteomes" id="UP000077748"/>
    </source>
</evidence>
<name>A0A1A9KJK8_9PSED</name>
<dbReference type="Gene3D" id="1.10.1660.10">
    <property type="match status" value="1"/>
</dbReference>
<accession>A0A1A9KJK8</accession>
<dbReference type="EMBL" id="CP015878">
    <property type="protein sequence ID" value="ANI17659.1"/>
    <property type="molecule type" value="Genomic_DNA"/>
</dbReference>
<keyword evidence="1" id="KW-0175">Coiled coil</keyword>
<feature type="coiled-coil region" evidence="1">
    <location>
        <begin position="73"/>
        <end position="100"/>
    </location>
</feature>